<dbReference type="VEuPathDB" id="VectorBase:AALB20_038513"/>
<feature type="transmembrane region" description="Helical" evidence="6">
    <location>
        <begin position="565"/>
        <end position="583"/>
    </location>
</feature>
<dbReference type="Proteomes" id="UP000069272">
    <property type="component" value="Chromosome 3L"/>
</dbReference>
<feature type="transmembrane region" description="Helical" evidence="6">
    <location>
        <begin position="220"/>
        <end position="237"/>
    </location>
</feature>
<accession>A0A182FHG0</accession>
<feature type="transmembrane region" description="Helical" evidence="6">
    <location>
        <begin position="534"/>
        <end position="553"/>
    </location>
</feature>
<comment type="subcellular location">
    <subcellularLocation>
        <location evidence="1">Membrane</location>
        <topology evidence="1">Multi-pass membrane protein</topology>
    </subcellularLocation>
</comment>
<dbReference type="VEuPathDB" id="VectorBase:AALB20_036212"/>
<feature type="transmembrane region" description="Helical" evidence="6">
    <location>
        <begin position="626"/>
        <end position="649"/>
    </location>
</feature>
<evidence type="ECO:0000256" key="3">
    <source>
        <dbReference type="ARBA" id="ARBA00022989"/>
    </source>
</evidence>
<name>A0A182FHG0_ANOAL</name>
<feature type="transmembrane region" description="Helical" evidence="6">
    <location>
        <begin position="196"/>
        <end position="214"/>
    </location>
</feature>
<dbReference type="STRING" id="7167.A0A182FHG0"/>
<sequence length="652" mass="72127">MHQGDQQQFFAGAPPYPQQQPGYNVGFVPPPTGYHPSAFVPPPEPAGYAGYDPESGTAKGFDFSDQSIRRGFIKKVYSILTVQLSITFVFVAWVLNHEPTRLWVRGHPGMYWIAFIVMIGALIAIACCGDLRRKAPMNFIFLGLFTFAESFLVCVITANYQSQEVMLAFGITAAVCLGLTLFAFQTKWDFTMMGGILFVAVLVLMLFGIIAMFFPGKTITIVYASAGALLFSFYLIYDTQIMLGGDHKYSISPEEYVFAALNLYLDAFYPLGLSKIDTDRNESEAVSVRASDYLIVNPKVQDNASRRHSSPLFCSIRVAKTRKAIMSYQGGYYQDPNQPYYGNQYPQQPGYNPNYPPGPQGGGYPAYPPQGGYPSQPPPPGFNPAYPPQPGYGQPQPGYPPQPGFAQPAPPMSSGYGTGYDPETGSVKGFEFNDQSIRRGFIRKVYSILTVQLLITLGFISLFLYHRPTQLWVRNHPEMFWIALGVMIVTLISMACCGDVRRKAPMNFIFLTLFTLAQAFLLAVTSANFQSQEVMLAVGITAAVCLGLTLFAFQTKWDFTVMGGILFVAVLVLMLFGLVAIFFPGKTITLVYASAGALIFSIYLVYDTQLMLGGSHKYSISPEEYIFAALNLYLDIVNIFLYILTIIGATRD</sequence>
<keyword evidence="3 6" id="KW-1133">Transmembrane helix</keyword>
<dbReference type="PANTHER" id="PTHR23291">
    <property type="entry name" value="BAX INHIBITOR-RELATED"/>
    <property type="match status" value="1"/>
</dbReference>
<feature type="compositionally biased region" description="Pro residues" evidence="5">
    <location>
        <begin position="397"/>
        <end position="411"/>
    </location>
</feature>
<feature type="transmembrane region" description="Helical" evidence="6">
    <location>
        <begin position="479"/>
        <end position="496"/>
    </location>
</feature>
<reference evidence="7 8" key="1">
    <citation type="journal article" date="2017" name="G3 (Bethesda)">
        <title>The Physical Genome Mapping of Anopheles albimanus Corrected Scaffold Misassemblies and Identified Interarm Rearrangements in Genus Anopheles.</title>
        <authorList>
            <person name="Artemov G.N."/>
            <person name="Peery A.N."/>
            <person name="Jiang X."/>
            <person name="Tu Z."/>
            <person name="Stegniy V.N."/>
            <person name="Sharakhova M.V."/>
            <person name="Sharakhov I.V."/>
        </authorList>
    </citation>
    <scope>NUCLEOTIDE SEQUENCE [LARGE SCALE GENOMIC DNA]</scope>
    <source>
        <strain evidence="7 8">ALBI9_A</strain>
    </source>
</reference>
<dbReference type="InterPro" id="IPR006214">
    <property type="entry name" value="Bax_inhibitor_1-related"/>
</dbReference>
<evidence type="ECO:0000256" key="4">
    <source>
        <dbReference type="ARBA" id="ARBA00023136"/>
    </source>
</evidence>
<feature type="transmembrane region" description="Helical" evidence="6">
    <location>
        <begin position="445"/>
        <end position="467"/>
    </location>
</feature>
<feature type="region of interest" description="Disordered" evidence="5">
    <location>
        <begin position="336"/>
        <end position="420"/>
    </location>
</feature>
<feature type="transmembrane region" description="Helical" evidence="6">
    <location>
        <begin position="139"/>
        <end position="160"/>
    </location>
</feature>
<organism evidence="7 8">
    <name type="scientific">Anopheles albimanus</name>
    <name type="common">New world malaria mosquito</name>
    <dbReference type="NCBI Taxonomy" id="7167"/>
    <lineage>
        <taxon>Eukaryota</taxon>
        <taxon>Metazoa</taxon>
        <taxon>Ecdysozoa</taxon>
        <taxon>Arthropoda</taxon>
        <taxon>Hexapoda</taxon>
        <taxon>Insecta</taxon>
        <taxon>Pterygota</taxon>
        <taxon>Neoptera</taxon>
        <taxon>Endopterygota</taxon>
        <taxon>Diptera</taxon>
        <taxon>Nematocera</taxon>
        <taxon>Culicoidea</taxon>
        <taxon>Culicidae</taxon>
        <taxon>Anophelinae</taxon>
        <taxon>Anopheles</taxon>
    </lineage>
</organism>
<evidence type="ECO:0000256" key="1">
    <source>
        <dbReference type="ARBA" id="ARBA00004141"/>
    </source>
</evidence>
<dbReference type="VEuPathDB" id="VectorBase:AALB005954"/>
<dbReference type="CDD" id="cd10428">
    <property type="entry name" value="LFG_like"/>
    <property type="match status" value="2"/>
</dbReference>
<protein>
    <submittedName>
        <fullName evidence="7">Uncharacterized protein</fullName>
    </submittedName>
</protein>
<feature type="compositionally biased region" description="Pro residues" evidence="5">
    <location>
        <begin position="375"/>
        <end position="390"/>
    </location>
</feature>
<feature type="transmembrane region" description="Helical" evidence="6">
    <location>
        <begin position="166"/>
        <end position="184"/>
    </location>
</feature>
<feature type="transmembrane region" description="Helical" evidence="6">
    <location>
        <begin position="110"/>
        <end position="127"/>
    </location>
</feature>
<keyword evidence="4 6" id="KW-0472">Membrane</keyword>
<reference evidence="7" key="2">
    <citation type="submission" date="2022-08" db="UniProtKB">
        <authorList>
            <consortium name="EnsemblMetazoa"/>
        </authorList>
    </citation>
    <scope>IDENTIFICATION</scope>
    <source>
        <strain evidence="7">STECLA/ALBI9_A</strain>
    </source>
</reference>
<dbReference type="AlphaFoldDB" id="A0A182FHG0"/>
<feature type="transmembrane region" description="Helical" evidence="6">
    <location>
        <begin position="508"/>
        <end position="528"/>
    </location>
</feature>
<dbReference type="PANTHER" id="PTHR23291:SF47">
    <property type="entry name" value="TRANSMEMBRANE BAX INHIBITOR MOTIF CONTAINING 7"/>
    <property type="match status" value="1"/>
</dbReference>
<evidence type="ECO:0000256" key="2">
    <source>
        <dbReference type="ARBA" id="ARBA00022692"/>
    </source>
</evidence>
<evidence type="ECO:0000313" key="8">
    <source>
        <dbReference type="Proteomes" id="UP000069272"/>
    </source>
</evidence>
<evidence type="ECO:0000256" key="6">
    <source>
        <dbReference type="SAM" id="Phobius"/>
    </source>
</evidence>
<evidence type="ECO:0000256" key="5">
    <source>
        <dbReference type="SAM" id="MobiDB-lite"/>
    </source>
</evidence>
<dbReference type="Pfam" id="PF01027">
    <property type="entry name" value="Bax1-I"/>
    <property type="match status" value="2"/>
</dbReference>
<feature type="transmembrane region" description="Helical" evidence="6">
    <location>
        <begin position="589"/>
        <end position="606"/>
    </location>
</feature>
<dbReference type="EnsemblMetazoa" id="AALB005954-RA">
    <property type="protein sequence ID" value="AALB005954-PA"/>
    <property type="gene ID" value="AALB005954"/>
</dbReference>
<proteinExistence type="predicted"/>
<dbReference type="GO" id="GO:0016020">
    <property type="term" value="C:membrane"/>
    <property type="evidence" value="ECO:0007669"/>
    <property type="project" value="UniProtKB-SubCell"/>
</dbReference>
<evidence type="ECO:0000313" key="7">
    <source>
        <dbReference type="EnsemblMetazoa" id="AALB005954-PA"/>
    </source>
</evidence>
<feature type="compositionally biased region" description="Low complexity" evidence="5">
    <location>
        <begin position="336"/>
        <end position="353"/>
    </location>
</feature>
<feature type="transmembrane region" description="Helical" evidence="6">
    <location>
        <begin position="76"/>
        <end position="95"/>
    </location>
</feature>
<keyword evidence="2 6" id="KW-0812">Transmembrane</keyword>
<keyword evidence="8" id="KW-1185">Reference proteome</keyword>